<sequence length="317" mass="36000">MVDVLTYQKLLEELIVMSERITRVEGRTPTIIPFLSITRVSHATPLVPSALSPSFCLILQGAKNLQIGQNMIHYHPGEYVASMIDMPASGQIVDVTLNSPYIAIRIDFTTQEIASVVTEAELIVKPRSSKLKEQAFIGKSDVDLLTSFVRLLQLIDKPKEARFRSELVKREMIFQLLSGDYGHLFFQQVLFEQQVNGIGKAIEWIKENYTSSFTIEELAKTTNMSVSGLHRKFKAVTTMGPLQFQKQLRLQEARRLMLSGTTDATNAALQVGYESPSQFNREYRRLFGLPPLKDIKTVRRNFEEGYTQNHEQVTVIN</sequence>
<dbReference type="STRING" id="512399.A8709_18820"/>
<dbReference type="GO" id="GO:0043565">
    <property type="term" value="F:sequence-specific DNA binding"/>
    <property type="evidence" value="ECO:0007669"/>
    <property type="project" value="InterPro"/>
</dbReference>
<dbReference type="EMBL" id="LYPC01000022">
    <property type="protein sequence ID" value="OCT13906.1"/>
    <property type="molecule type" value="Genomic_DNA"/>
</dbReference>
<comment type="caution">
    <text evidence="4">The sequence shown here is derived from an EMBL/GenBank/DDBJ whole genome shotgun (WGS) entry which is preliminary data.</text>
</comment>
<evidence type="ECO:0000313" key="4">
    <source>
        <dbReference type="EMBL" id="OCT13906.1"/>
    </source>
</evidence>
<dbReference type="PANTHER" id="PTHR43436:SF1">
    <property type="entry name" value="TRANSCRIPTIONAL REGULATORY PROTEIN"/>
    <property type="match status" value="1"/>
</dbReference>
<dbReference type="GO" id="GO:0003700">
    <property type="term" value="F:DNA-binding transcription factor activity"/>
    <property type="evidence" value="ECO:0007669"/>
    <property type="project" value="InterPro"/>
</dbReference>
<evidence type="ECO:0000256" key="2">
    <source>
        <dbReference type="ARBA" id="ARBA00023163"/>
    </source>
</evidence>
<feature type="domain" description="HTH araC/xylS-type" evidence="3">
    <location>
        <begin position="199"/>
        <end position="297"/>
    </location>
</feature>
<dbReference type="InterPro" id="IPR009057">
    <property type="entry name" value="Homeodomain-like_sf"/>
</dbReference>
<dbReference type="OrthoDB" id="34150at2"/>
<dbReference type="PANTHER" id="PTHR43436">
    <property type="entry name" value="ARAC-FAMILY TRANSCRIPTIONAL REGULATOR"/>
    <property type="match status" value="1"/>
</dbReference>
<dbReference type="SMART" id="SM00342">
    <property type="entry name" value="HTH_ARAC"/>
    <property type="match status" value="1"/>
</dbReference>
<proteinExistence type="predicted"/>
<evidence type="ECO:0000313" key="5">
    <source>
        <dbReference type="Proteomes" id="UP000093309"/>
    </source>
</evidence>
<dbReference type="InterPro" id="IPR018060">
    <property type="entry name" value="HTH_AraC"/>
</dbReference>
<organism evidence="4 5">
    <name type="scientific">Paenibacillus pectinilyticus</name>
    <dbReference type="NCBI Taxonomy" id="512399"/>
    <lineage>
        <taxon>Bacteria</taxon>
        <taxon>Bacillati</taxon>
        <taxon>Bacillota</taxon>
        <taxon>Bacilli</taxon>
        <taxon>Bacillales</taxon>
        <taxon>Paenibacillaceae</taxon>
        <taxon>Paenibacillus</taxon>
    </lineage>
</organism>
<name>A0A1C1A0J1_9BACL</name>
<keyword evidence="1" id="KW-0805">Transcription regulation</keyword>
<evidence type="ECO:0000256" key="1">
    <source>
        <dbReference type="ARBA" id="ARBA00023015"/>
    </source>
</evidence>
<dbReference type="InterPro" id="IPR009594">
    <property type="entry name" value="Tscrpt_reg_HTH_AraC_N"/>
</dbReference>
<dbReference type="Pfam" id="PF12833">
    <property type="entry name" value="HTH_18"/>
    <property type="match status" value="1"/>
</dbReference>
<keyword evidence="2" id="KW-0804">Transcription</keyword>
<dbReference type="PROSITE" id="PS01124">
    <property type="entry name" value="HTH_ARAC_FAMILY_2"/>
    <property type="match status" value="1"/>
</dbReference>
<reference evidence="5" key="1">
    <citation type="submission" date="2016-05" db="EMBL/GenBank/DDBJ databases">
        <title>Paenibacillus oryzae. sp. nov., isolated from the rice root.</title>
        <authorList>
            <person name="Zhang J."/>
            <person name="Zhang X."/>
        </authorList>
    </citation>
    <scope>NUCLEOTIDE SEQUENCE [LARGE SCALE GENOMIC DNA]</scope>
    <source>
        <strain evidence="5">KCTC13222</strain>
    </source>
</reference>
<gene>
    <name evidence="4" type="ORF">A8709_18820</name>
</gene>
<dbReference type="Pfam" id="PF06719">
    <property type="entry name" value="AraC_N"/>
    <property type="match status" value="1"/>
</dbReference>
<dbReference type="AlphaFoldDB" id="A0A1C1A0J1"/>
<keyword evidence="5" id="KW-1185">Reference proteome</keyword>
<dbReference type="SUPFAM" id="SSF46689">
    <property type="entry name" value="Homeodomain-like"/>
    <property type="match status" value="2"/>
</dbReference>
<evidence type="ECO:0000259" key="3">
    <source>
        <dbReference type="PROSITE" id="PS01124"/>
    </source>
</evidence>
<accession>A0A1C1A0J1</accession>
<dbReference type="Proteomes" id="UP000093309">
    <property type="component" value="Unassembled WGS sequence"/>
</dbReference>
<dbReference type="Gene3D" id="1.10.10.60">
    <property type="entry name" value="Homeodomain-like"/>
    <property type="match status" value="1"/>
</dbReference>
<protein>
    <submittedName>
        <fullName evidence="4">AraC family transcriptional regulator</fullName>
    </submittedName>
</protein>